<proteinExistence type="predicted"/>
<accession>A0ACB8E854</accession>
<evidence type="ECO:0000313" key="1">
    <source>
        <dbReference type="EMBL" id="KAH7988377.1"/>
    </source>
</evidence>
<organism evidence="1 2">
    <name type="scientific">Sphaerodactylus townsendi</name>
    <dbReference type="NCBI Taxonomy" id="933632"/>
    <lineage>
        <taxon>Eukaryota</taxon>
        <taxon>Metazoa</taxon>
        <taxon>Chordata</taxon>
        <taxon>Craniata</taxon>
        <taxon>Vertebrata</taxon>
        <taxon>Euteleostomi</taxon>
        <taxon>Lepidosauria</taxon>
        <taxon>Squamata</taxon>
        <taxon>Bifurcata</taxon>
        <taxon>Gekkota</taxon>
        <taxon>Sphaerodactylidae</taxon>
        <taxon>Sphaerodactylus</taxon>
    </lineage>
</organism>
<dbReference type="EMBL" id="CM037623">
    <property type="protein sequence ID" value="KAH7988377.1"/>
    <property type="molecule type" value="Genomic_DNA"/>
</dbReference>
<sequence length="128" mass="14835">MAERFAPCLSLHWTVLTFAEDARAHEPPDLAELEGATAMPLGGARGRDPSDQHEPGGAITLSTADERRPPVSDLWEQLEALERTKRDWEQEREALEREREALELEREQEREAFENERLAFELEREQQR</sequence>
<keyword evidence="2" id="KW-1185">Reference proteome</keyword>
<comment type="caution">
    <text evidence="1">The sequence shown here is derived from an EMBL/GenBank/DDBJ whole genome shotgun (WGS) entry which is preliminary data.</text>
</comment>
<dbReference type="Proteomes" id="UP000827872">
    <property type="component" value="Linkage Group LG10"/>
</dbReference>
<name>A0ACB8E854_9SAUR</name>
<evidence type="ECO:0000313" key="2">
    <source>
        <dbReference type="Proteomes" id="UP000827872"/>
    </source>
</evidence>
<protein>
    <submittedName>
        <fullName evidence="1">Uncharacterized protein</fullName>
    </submittedName>
</protein>
<gene>
    <name evidence="1" type="ORF">K3G42_015879</name>
</gene>
<reference evidence="1" key="1">
    <citation type="submission" date="2021-08" db="EMBL/GenBank/DDBJ databases">
        <title>The first chromosome-level gecko genome reveals the dynamic sex chromosomes of Neotropical dwarf geckos (Sphaerodactylidae: Sphaerodactylus).</title>
        <authorList>
            <person name="Pinto B.J."/>
            <person name="Keating S.E."/>
            <person name="Gamble T."/>
        </authorList>
    </citation>
    <scope>NUCLEOTIDE SEQUENCE</scope>
    <source>
        <strain evidence="1">TG3544</strain>
    </source>
</reference>